<proteinExistence type="predicted"/>
<gene>
    <name evidence="1" type="ORF">EV702DRAFT_1053781</name>
</gene>
<keyword evidence="2" id="KW-1185">Reference proteome</keyword>
<comment type="caution">
    <text evidence="1">The sequence shown here is derived from an EMBL/GenBank/DDBJ whole genome shotgun (WGS) entry which is preliminary data.</text>
</comment>
<organism evidence="1 2">
    <name type="scientific">Suillus placidus</name>
    <dbReference type="NCBI Taxonomy" id="48579"/>
    <lineage>
        <taxon>Eukaryota</taxon>
        <taxon>Fungi</taxon>
        <taxon>Dikarya</taxon>
        <taxon>Basidiomycota</taxon>
        <taxon>Agaricomycotina</taxon>
        <taxon>Agaricomycetes</taxon>
        <taxon>Agaricomycetidae</taxon>
        <taxon>Boletales</taxon>
        <taxon>Suillineae</taxon>
        <taxon>Suillaceae</taxon>
        <taxon>Suillus</taxon>
    </lineage>
</organism>
<accession>A0A9P6ZET6</accession>
<dbReference type="Proteomes" id="UP000714275">
    <property type="component" value="Unassembled WGS sequence"/>
</dbReference>
<dbReference type="EMBL" id="JABBWD010000663">
    <property type="protein sequence ID" value="KAG1758933.1"/>
    <property type="molecule type" value="Genomic_DNA"/>
</dbReference>
<dbReference type="OrthoDB" id="3145912at2759"/>
<protein>
    <submittedName>
        <fullName evidence="1">Uncharacterized protein</fullName>
    </submittedName>
</protein>
<feature type="non-terminal residue" evidence="1">
    <location>
        <position position="1"/>
    </location>
</feature>
<dbReference type="AlphaFoldDB" id="A0A9P6ZET6"/>
<reference evidence="1" key="1">
    <citation type="journal article" date="2020" name="New Phytol.">
        <title>Comparative genomics reveals dynamic genome evolution in host specialist ectomycorrhizal fungi.</title>
        <authorList>
            <person name="Lofgren L.A."/>
            <person name="Nguyen N.H."/>
            <person name="Vilgalys R."/>
            <person name="Ruytinx J."/>
            <person name="Liao H.L."/>
            <person name="Branco S."/>
            <person name="Kuo A."/>
            <person name="LaButti K."/>
            <person name="Lipzen A."/>
            <person name="Andreopoulos W."/>
            <person name="Pangilinan J."/>
            <person name="Riley R."/>
            <person name="Hundley H."/>
            <person name="Na H."/>
            <person name="Barry K."/>
            <person name="Grigoriev I.V."/>
            <person name="Stajich J.E."/>
            <person name="Kennedy P.G."/>
        </authorList>
    </citation>
    <scope>NUCLEOTIDE SEQUENCE</scope>
    <source>
        <strain evidence="1">DOB743</strain>
    </source>
</reference>
<evidence type="ECO:0000313" key="1">
    <source>
        <dbReference type="EMBL" id="KAG1758933.1"/>
    </source>
</evidence>
<evidence type="ECO:0000313" key="2">
    <source>
        <dbReference type="Proteomes" id="UP000714275"/>
    </source>
</evidence>
<name>A0A9P6ZET6_9AGAM</name>
<sequence length="280" mass="31952">FERLLYNKIVLEDEDQASQFLQCYRLRQTHMEPVPSTTAMYLADGIQSTTIIDILALCRGITNLSLVSKDDDEHDDLTPLHHVLDDLPLTVLSLHIGATLTNTSVINFTMFARLTHLEINDTDMLHDVDMDTFPRLTHLALWPMLYNPTMNIPRSLRRLLKHATLQVLLLRVERHHECATWLVRHAIDDPRIIIGPPEIEQWDDFGHGSMALWELADERANMPGPNHSSTLVKRLSDYMDIDASPELAVDREIVSCFIAGESGDASVRRGWCYNETSDDE</sequence>